<accession>A0ABD2KZ70</accession>
<evidence type="ECO:0000313" key="1">
    <source>
        <dbReference type="EMBL" id="KAL3108260.1"/>
    </source>
</evidence>
<dbReference type="Proteomes" id="UP001620626">
    <property type="component" value="Unassembled WGS sequence"/>
</dbReference>
<proteinExistence type="predicted"/>
<reference evidence="1 2" key="1">
    <citation type="submission" date="2024-10" db="EMBL/GenBank/DDBJ databases">
        <authorList>
            <person name="Kim D."/>
        </authorList>
    </citation>
    <scope>NUCLEOTIDE SEQUENCE [LARGE SCALE GENOMIC DNA]</scope>
    <source>
        <strain evidence="1">BH-2024</strain>
    </source>
</reference>
<dbReference type="EMBL" id="JBICBT010000593">
    <property type="protein sequence ID" value="KAL3108260.1"/>
    <property type="molecule type" value="Genomic_DNA"/>
</dbReference>
<dbReference type="AlphaFoldDB" id="A0ABD2KZ70"/>
<gene>
    <name evidence="1" type="ORF">niasHT_018668</name>
</gene>
<organism evidence="1 2">
    <name type="scientific">Heterodera trifolii</name>
    <dbReference type="NCBI Taxonomy" id="157864"/>
    <lineage>
        <taxon>Eukaryota</taxon>
        <taxon>Metazoa</taxon>
        <taxon>Ecdysozoa</taxon>
        <taxon>Nematoda</taxon>
        <taxon>Chromadorea</taxon>
        <taxon>Rhabditida</taxon>
        <taxon>Tylenchina</taxon>
        <taxon>Tylenchomorpha</taxon>
        <taxon>Tylenchoidea</taxon>
        <taxon>Heteroderidae</taxon>
        <taxon>Heteroderinae</taxon>
        <taxon>Heterodera</taxon>
    </lineage>
</organism>
<keyword evidence="2" id="KW-1185">Reference proteome</keyword>
<sequence>MLLVFLLLFPSVFAETKCLTPTELFNSLILGLSSSPIDSTSFSVISQTPPRVEMPLANAQMVQQWVGQVAQQIVDEDGTFAGHYSCVANDDMENAFLSVGLLQEMMNSNLDLLEENFQKLGEEKTNFLKMLFAFGALLSAEIGQQSSSSESSFTRMFLKAYECVADIKFIGNEKE</sequence>
<name>A0ABD2KZ70_9BILA</name>
<evidence type="ECO:0000313" key="2">
    <source>
        <dbReference type="Proteomes" id="UP001620626"/>
    </source>
</evidence>
<protein>
    <submittedName>
        <fullName evidence="1">Uncharacterized protein</fullName>
    </submittedName>
</protein>
<comment type="caution">
    <text evidence="1">The sequence shown here is derived from an EMBL/GenBank/DDBJ whole genome shotgun (WGS) entry which is preliminary data.</text>
</comment>